<name>A0A1G2FNB4_9BACT</name>
<sequence>MKIVLVGRDMAPSQAFAMLAEELKKAGHEVALFAGYGKPLDVPLAEILSAIEAANCVVIGMSSSADLAEEEIAAARQATAISVPFGLYVDSYGACAKEWFAEFREKADFLFVINEGEREKAGKIFSPTRIIISGNPTWEQFTFPKFSRREARWAVGAADDEILILSPGCKSPVINILLWGTLLDALNEIKGFKFRIVFCYHPGDRTVSAADPALIVKYKKESGCDVDDLKLNLNIYGHLFDFSPVPVGITPLGLNTADILTGADLVVDWDTTVAIGAALMRIPVISAASIIGRRQKFFNTKMETLKVCELKVSRLVRGPEEMERAIRELLTPEGAAAQKKIQEEFYPVSPDKGASVRIMAEALEVRIQEIKK</sequence>
<dbReference type="Proteomes" id="UP000177126">
    <property type="component" value="Unassembled WGS sequence"/>
</dbReference>
<accession>A0A1G2FNB4</accession>
<gene>
    <name evidence="1" type="ORF">A3B04_00690</name>
</gene>
<evidence type="ECO:0008006" key="3">
    <source>
        <dbReference type="Google" id="ProtNLM"/>
    </source>
</evidence>
<dbReference type="EMBL" id="MHNF01000052">
    <property type="protein sequence ID" value="OGZ39569.1"/>
    <property type="molecule type" value="Genomic_DNA"/>
</dbReference>
<organism evidence="1 2">
    <name type="scientific">Candidatus Portnoybacteria bacterium RIFCSPLOWO2_02_FULL_39_11</name>
    <dbReference type="NCBI Taxonomy" id="1802001"/>
    <lineage>
        <taxon>Bacteria</taxon>
        <taxon>Candidatus Portnoyibacteriota</taxon>
    </lineage>
</organism>
<protein>
    <recommendedName>
        <fullName evidence="3">Lipid-A-disaccharide synthase</fullName>
    </recommendedName>
</protein>
<proteinExistence type="predicted"/>
<evidence type="ECO:0000313" key="2">
    <source>
        <dbReference type="Proteomes" id="UP000177126"/>
    </source>
</evidence>
<dbReference type="AlphaFoldDB" id="A0A1G2FNB4"/>
<comment type="caution">
    <text evidence="1">The sequence shown here is derived from an EMBL/GenBank/DDBJ whole genome shotgun (WGS) entry which is preliminary data.</text>
</comment>
<reference evidence="1 2" key="1">
    <citation type="journal article" date="2016" name="Nat. Commun.">
        <title>Thousands of microbial genomes shed light on interconnected biogeochemical processes in an aquifer system.</title>
        <authorList>
            <person name="Anantharaman K."/>
            <person name="Brown C.T."/>
            <person name="Hug L.A."/>
            <person name="Sharon I."/>
            <person name="Castelle C.J."/>
            <person name="Probst A.J."/>
            <person name="Thomas B.C."/>
            <person name="Singh A."/>
            <person name="Wilkins M.J."/>
            <person name="Karaoz U."/>
            <person name="Brodie E.L."/>
            <person name="Williams K.H."/>
            <person name="Hubbard S.S."/>
            <person name="Banfield J.F."/>
        </authorList>
    </citation>
    <scope>NUCLEOTIDE SEQUENCE [LARGE SCALE GENOMIC DNA]</scope>
</reference>
<evidence type="ECO:0000313" key="1">
    <source>
        <dbReference type="EMBL" id="OGZ39569.1"/>
    </source>
</evidence>